<feature type="domain" description="C2H2-type" evidence="11">
    <location>
        <begin position="30"/>
        <end position="58"/>
    </location>
</feature>
<reference evidence="12" key="1">
    <citation type="submission" date="2014-12" db="EMBL/GenBank/DDBJ databases">
        <title>Genome Sequence of Valsa Canker Pathogens Uncovers a Specific Adaption of Colonization on Woody Bark.</title>
        <authorList>
            <person name="Yin Z."/>
            <person name="Liu H."/>
            <person name="Gao X."/>
            <person name="Li Z."/>
            <person name="Song N."/>
            <person name="Ke X."/>
            <person name="Dai Q."/>
            <person name="Wu Y."/>
            <person name="Sun Y."/>
            <person name="Xu J.-R."/>
            <person name="Kang Z.K."/>
            <person name="Wang L."/>
            <person name="Huang L."/>
        </authorList>
    </citation>
    <scope>NUCLEOTIDE SEQUENCE [LARGE SCALE GENOMIC DNA]</scope>
    <source>
        <strain evidence="12">03-8</strain>
    </source>
</reference>
<dbReference type="Pfam" id="PF00096">
    <property type="entry name" value="zf-C2H2"/>
    <property type="match status" value="1"/>
</dbReference>
<keyword evidence="7" id="KW-0539">Nucleus</keyword>
<evidence type="ECO:0000259" key="10">
    <source>
        <dbReference type="PROSITE" id="PS50048"/>
    </source>
</evidence>
<keyword evidence="5" id="KW-0805">Transcription regulation</keyword>
<evidence type="ECO:0000256" key="9">
    <source>
        <dbReference type="SAM" id="MobiDB-lite"/>
    </source>
</evidence>
<evidence type="ECO:0000256" key="4">
    <source>
        <dbReference type="ARBA" id="ARBA00022833"/>
    </source>
</evidence>
<dbReference type="SMART" id="SM00355">
    <property type="entry name" value="ZnF_C2H2"/>
    <property type="match status" value="2"/>
</dbReference>
<dbReference type="FunFam" id="3.30.160.60:FF:000100">
    <property type="entry name" value="Zinc finger 45-like"/>
    <property type="match status" value="1"/>
</dbReference>
<gene>
    <name evidence="12" type="ORF">VM1G_09944</name>
</gene>
<dbReference type="InterPro" id="IPR036236">
    <property type="entry name" value="Znf_C2H2_sf"/>
</dbReference>
<dbReference type="OrthoDB" id="40579at2759"/>
<feature type="domain" description="Zn(2)-C6 fungal-type" evidence="10">
    <location>
        <begin position="76"/>
        <end position="103"/>
    </location>
</feature>
<dbReference type="CDD" id="cd12148">
    <property type="entry name" value="fungal_TF_MHR"/>
    <property type="match status" value="1"/>
</dbReference>
<accession>A0A194WCF8</accession>
<dbReference type="PROSITE" id="PS00028">
    <property type="entry name" value="ZINC_FINGER_C2H2_1"/>
    <property type="match status" value="2"/>
</dbReference>
<dbReference type="Proteomes" id="UP000078559">
    <property type="component" value="Chromosome 12"/>
</dbReference>
<dbReference type="GO" id="GO:0000981">
    <property type="term" value="F:DNA-binding transcription factor activity, RNA polymerase II-specific"/>
    <property type="evidence" value="ECO:0007669"/>
    <property type="project" value="InterPro"/>
</dbReference>
<dbReference type="InterPro" id="IPR036864">
    <property type="entry name" value="Zn2-C6_fun-type_DNA-bd_sf"/>
</dbReference>
<keyword evidence="13" id="KW-1185">Reference proteome</keyword>
<dbReference type="PROSITE" id="PS50048">
    <property type="entry name" value="ZN2_CY6_FUNGAL_2"/>
    <property type="match status" value="1"/>
</dbReference>
<dbReference type="CDD" id="cd00067">
    <property type="entry name" value="GAL4"/>
    <property type="match status" value="1"/>
</dbReference>
<evidence type="ECO:0000259" key="11">
    <source>
        <dbReference type="PROSITE" id="PS50157"/>
    </source>
</evidence>
<keyword evidence="1" id="KW-0479">Metal-binding</keyword>
<dbReference type="PROSITE" id="PS00463">
    <property type="entry name" value="ZN2_CY6_FUNGAL_1"/>
    <property type="match status" value="1"/>
</dbReference>
<protein>
    <submittedName>
        <fullName evidence="12">Transcriptional regulator</fullName>
    </submittedName>
</protein>
<dbReference type="PROSITE" id="PS50157">
    <property type="entry name" value="ZINC_FINGER_C2H2_2"/>
    <property type="match status" value="2"/>
</dbReference>
<sequence>MVFCAYCGKSFTRKEHLERHIPSHTNVKPHRCSACQLSFARRDLLQRHHSTYHEARDPMDPLPGGVPTVAGRTPIACQNCANAKTGCDKRVPCSRCAEKNLPCAARFARRSSKAAVRAAQASAALNSQVLPGTQRPQVTVISPSMMDIDQTIASSNSPGKGSPPKEMTAAADPKLHLNTQQKSTSEHNHFSPDGFSSPHNKLDVMNEFMQLGNEFVSPDSTYSDLLVWPEYPIELDMYSSAMSIRPELGHGLPSFADLSDVSSNSEPMTTASSCRGSIHTRTTSIMSSVDFEPLKPVDMTMCAPNDTNVAEFEVVIAAEDSWPLARCNPPTFSGSCPRTAIVHLEALEQKCKQDGTWDSLEKYLGHHNNETPHMPSVVPINSRTRDKMTAITQSFVHKALGVHRGGVNAYTKSGYSSPGGMCNFIMLPPSNVLEYFLKSYVRSLFGYYPMIAAMSLDPNEMLQDTQASTLLVLLMIARGAAAVPMAEARYLSAGLTETCRISLFDIIEKDVELSADPIALRCALLFTLLGAWSGDKWQMDIAMGQRGMYLAMLKHAGMLEPQPSMIPTFNDSTSAELQWRAWMHRETQNRLVYNWVMVDQELSLFHDTAPVLSISELQCPLPGPELLWLSSNSEQWLAGVQSIYGCTNNVNPQLLSTPSLTPSLFDLFQDFLHDNLPRRQSSPTPQQLRLLLHPLQSLLCHLRQMLTCFSDILASRRTTARTVTKSSTLQRLEEVQALLQKWYELALAYHKANPACTMTKCNIVLYHLISLNAVTNFPEIERLARKEGFEAGGPTYWELSLRHKRCVYQREEAVFHCGQVLRLLRRIPADKLPPWWGAAIYRATLILWTDAVGRLDPSFKIGGKEGGSSPENGGAVGAAGSGSGSGGAGVSGAVAVDQVTPEDPALISYLWSGDGVAVLTRADGAVVSMDNPSDILDLGIKALEGGASTRIGDGIRRKLVTLSGNWSSDAIGIGS</sequence>
<evidence type="ECO:0000256" key="8">
    <source>
        <dbReference type="PROSITE-ProRule" id="PRU00042"/>
    </source>
</evidence>
<feature type="domain" description="C2H2-type" evidence="11">
    <location>
        <begin position="2"/>
        <end position="29"/>
    </location>
</feature>
<dbReference type="GO" id="GO:0008270">
    <property type="term" value="F:zinc ion binding"/>
    <property type="evidence" value="ECO:0007669"/>
    <property type="project" value="UniProtKB-KW"/>
</dbReference>
<dbReference type="Gene3D" id="3.30.160.60">
    <property type="entry name" value="Classic Zinc Finger"/>
    <property type="match status" value="2"/>
</dbReference>
<dbReference type="SMART" id="SM00066">
    <property type="entry name" value="GAL4"/>
    <property type="match status" value="1"/>
</dbReference>
<proteinExistence type="predicted"/>
<dbReference type="InterPro" id="IPR013087">
    <property type="entry name" value="Znf_C2H2_type"/>
</dbReference>
<dbReference type="InterPro" id="IPR001138">
    <property type="entry name" value="Zn2Cys6_DnaBD"/>
</dbReference>
<dbReference type="SUPFAM" id="SSF57701">
    <property type="entry name" value="Zn2/Cys6 DNA-binding domain"/>
    <property type="match status" value="1"/>
</dbReference>
<dbReference type="PANTHER" id="PTHR47660">
    <property type="entry name" value="TRANSCRIPTION FACTOR WITH C2H2 AND ZN(2)-CYS(6) DNA BINDING DOMAIN (EUROFUNG)-RELATED-RELATED"/>
    <property type="match status" value="1"/>
</dbReference>
<evidence type="ECO:0000256" key="7">
    <source>
        <dbReference type="ARBA" id="ARBA00023242"/>
    </source>
</evidence>
<keyword evidence="6" id="KW-0804">Transcription</keyword>
<keyword evidence="2" id="KW-0677">Repeat</keyword>
<evidence type="ECO:0000256" key="2">
    <source>
        <dbReference type="ARBA" id="ARBA00022737"/>
    </source>
</evidence>
<keyword evidence="4" id="KW-0862">Zinc</keyword>
<evidence type="ECO:0000256" key="3">
    <source>
        <dbReference type="ARBA" id="ARBA00022771"/>
    </source>
</evidence>
<dbReference type="EMBL" id="CM003109">
    <property type="protein sequence ID" value="KUI74096.1"/>
    <property type="molecule type" value="Genomic_DNA"/>
</dbReference>
<feature type="region of interest" description="Disordered" evidence="9">
    <location>
        <begin position="863"/>
        <end position="882"/>
    </location>
</feature>
<dbReference type="PANTHER" id="PTHR47660:SF2">
    <property type="entry name" value="TRANSCRIPTION FACTOR WITH C2H2 AND ZN(2)-CYS(6) DNA BINDING DOMAIN (EUROFUNG)"/>
    <property type="match status" value="1"/>
</dbReference>
<evidence type="ECO:0000256" key="6">
    <source>
        <dbReference type="ARBA" id="ARBA00023163"/>
    </source>
</evidence>
<evidence type="ECO:0000256" key="5">
    <source>
        <dbReference type="ARBA" id="ARBA00023015"/>
    </source>
</evidence>
<dbReference type="AlphaFoldDB" id="A0A194WCF8"/>
<dbReference type="Pfam" id="PF00172">
    <property type="entry name" value="Zn_clus"/>
    <property type="match status" value="1"/>
</dbReference>
<keyword evidence="3 8" id="KW-0863">Zinc-finger</keyword>
<dbReference type="SUPFAM" id="SSF57667">
    <property type="entry name" value="beta-beta-alpha zinc fingers"/>
    <property type="match status" value="1"/>
</dbReference>
<evidence type="ECO:0000313" key="12">
    <source>
        <dbReference type="EMBL" id="KUI74096.1"/>
    </source>
</evidence>
<evidence type="ECO:0000256" key="1">
    <source>
        <dbReference type="ARBA" id="ARBA00022723"/>
    </source>
</evidence>
<evidence type="ECO:0000313" key="13">
    <source>
        <dbReference type="Proteomes" id="UP000078559"/>
    </source>
</evidence>
<name>A0A194WCF8_CYTMA</name>
<dbReference type="Gene3D" id="4.10.240.10">
    <property type="entry name" value="Zn(2)-C6 fungal-type DNA-binding domain"/>
    <property type="match status" value="1"/>
</dbReference>
<organism evidence="12 13">
    <name type="scientific">Cytospora mali</name>
    <name type="common">Apple Valsa canker fungus</name>
    <name type="synonym">Valsa mali</name>
    <dbReference type="NCBI Taxonomy" id="578113"/>
    <lineage>
        <taxon>Eukaryota</taxon>
        <taxon>Fungi</taxon>
        <taxon>Dikarya</taxon>
        <taxon>Ascomycota</taxon>
        <taxon>Pezizomycotina</taxon>
        <taxon>Sordariomycetes</taxon>
        <taxon>Sordariomycetidae</taxon>
        <taxon>Diaporthales</taxon>
        <taxon>Cytosporaceae</taxon>
        <taxon>Cytospora</taxon>
    </lineage>
</organism>